<feature type="domain" description="C-type lectin" evidence="17">
    <location>
        <begin position="1270"/>
        <end position="1377"/>
    </location>
</feature>
<dbReference type="CDD" id="cd00037">
    <property type="entry name" value="CLECT"/>
    <property type="match status" value="1"/>
</dbReference>
<evidence type="ECO:0000256" key="8">
    <source>
        <dbReference type="ARBA" id="ARBA00023157"/>
    </source>
</evidence>
<organism evidence="18 19">
    <name type="scientific">Triplophysa rosa</name>
    <name type="common">Cave loach</name>
    <dbReference type="NCBI Taxonomy" id="992332"/>
    <lineage>
        <taxon>Eukaryota</taxon>
        <taxon>Metazoa</taxon>
        <taxon>Chordata</taxon>
        <taxon>Craniata</taxon>
        <taxon>Vertebrata</taxon>
        <taxon>Euteleostomi</taxon>
        <taxon>Actinopterygii</taxon>
        <taxon>Neopterygii</taxon>
        <taxon>Teleostei</taxon>
        <taxon>Ostariophysi</taxon>
        <taxon>Cypriniformes</taxon>
        <taxon>Nemacheilidae</taxon>
        <taxon>Triplophysa</taxon>
    </lineage>
</organism>
<gene>
    <name evidence="18" type="ORF">IRJ41_008133</name>
</gene>
<dbReference type="InterPro" id="IPR003137">
    <property type="entry name" value="PA_domain"/>
</dbReference>
<comment type="caution">
    <text evidence="18">The sequence shown here is derived from an EMBL/GenBank/DDBJ whole genome shotgun (WGS) entry which is preliminary data.</text>
</comment>
<comment type="catalytic activity">
    <reaction evidence="11">
        <text>N(4)-(alpha-D-Man-(1-&gt;2)-alpha-D-Man-(1-&gt;2)-alpha-D-Man-(1-&gt;3)-[alpha-D-Man-(1-&gt;3)-[alpha-D-Man-(1-&gt;2)-alpha-D-Man-(1-&gt;6)]-alpha-D-Man-(1-&gt;6)]-beta-D-Man-(1-&gt;4)-beta-D-GlcNAc-(1-&gt;4)-beta-D-GlcNAc)-L-asparaginyl-[protein] (N-glucan mannose isomer 8A1,2,3B1,3) + 3 H2O = N(4)-(alpha-D-Man-(1-&gt;3)-[alpha-D-Man-(1-&gt;3)-[alpha-D-Man-(1-&gt;6)]-alpha-D-Man-(1-&gt;6)]-beta-D-Man-(1-&gt;4)-beta-D-GlcNAc-(1-&gt;4)-beta-D-GlcNAc)-L-asparaginyl-[protein] (N-glucan mannose isomer 5A1,2) + 3 beta-D-mannose</text>
        <dbReference type="Rhea" id="RHEA:56028"/>
        <dbReference type="Rhea" id="RHEA-COMP:14358"/>
        <dbReference type="Rhea" id="RHEA-COMP:14367"/>
        <dbReference type="ChEBI" id="CHEBI:15377"/>
        <dbReference type="ChEBI" id="CHEBI:28563"/>
        <dbReference type="ChEBI" id="CHEBI:59087"/>
        <dbReference type="ChEBI" id="CHEBI:60628"/>
        <dbReference type="EC" id="3.2.1.113"/>
    </reaction>
</comment>
<keyword evidence="9" id="KW-0325">Glycoprotein</keyword>
<feature type="active site" description="Proton donor" evidence="13">
    <location>
        <position position="141"/>
    </location>
</feature>
<evidence type="ECO:0000256" key="2">
    <source>
        <dbReference type="ARBA" id="ARBA00004922"/>
    </source>
</evidence>
<keyword evidence="8" id="KW-1015">Disulfide bond</keyword>
<evidence type="ECO:0000256" key="7">
    <source>
        <dbReference type="ARBA" id="ARBA00022824"/>
    </source>
</evidence>
<dbReference type="PROSITE" id="PS50041">
    <property type="entry name" value="C_TYPE_LECTIN_2"/>
    <property type="match status" value="8"/>
</dbReference>
<dbReference type="InterPro" id="IPR016187">
    <property type="entry name" value="CTDL_fold"/>
</dbReference>
<dbReference type="InterPro" id="IPR001382">
    <property type="entry name" value="Glyco_hydro_47"/>
</dbReference>
<dbReference type="InterPro" id="IPR018378">
    <property type="entry name" value="C-type_lectin_CS"/>
</dbReference>
<keyword evidence="15" id="KW-0326">Glycosidase</keyword>
<keyword evidence="10" id="KW-0834">Unfolded protein response</keyword>
<dbReference type="SUPFAM" id="SSF48225">
    <property type="entry name" value="Seven-hairpin glycosidases"/>
    <property type="match status" value="1"/>
</dbReference>
<dbReference type="Proteomes" id="UP001059041">
    <property type="component" value="Linkage Group LG19"/>
</dbReference>
<dbReference type="InterPro" id="IPR012341">
    <property type="entry name" value="6hp_glycosidase-like_sf"/>
</dbReference>
<dbReference type="Gene3D" id="3.50.30.30">
    <property type="match status" value="1"/>
</dbReference>
<accession>A0A9W7TF85</accession>
<feature type="domain" description="C-type lectin" evidence="17">
    <location>
        <begin position="1381"/>
        <end position="1497"/>
    </location>
</feature>
<dbReference type="Gene3D" id="1.50.10.10">
    <property type="match status" value="1"/>
</dbReference>
<feature type="signal peptide" evidence="16">
    <location>
        <begin position="1"/>
        <end position="33"/>
    </location>
</feature>
<dbReference type="PANTHER" id="PTHR45784:SF3">
    <property type="entry name" value="C-TYPE LECTIN DOMAIN FAMILY 4 MEMBER K-LIKE-RELATED"/>
    <property type="match status" value="1"/>
</dbReference>
<dbReference type="Pfam" id="PF00059">
    <property type="entry name" value="Lectin_C"/>
    <property type="match status" value="8"/>
</dbReference>
<feature type="active site" description="Proton donor" evidence="13">
    <location>
        <position position="382"/>
    </location>
</feature>
<dbReference type="PRINTS" id="PR00747">
    <property type="entry name" value="GLYHDRLASE47"/>
</dbReference>
<feature type="domain" description="C-type lectin" evidence="17">
    <location>
        <begin position="1135"/>
        <end position="1256"/>
    </location>
</feature>
<dbReference type="InterPro" id="IPR046450">
    <property type="entry name" value="PA_dom_sf"/>
</dbReference>
<comment type="cofactor">
    <cofactor evidence="1 14">
        <name>Ca(2+)</name>
        <dbReference type="ChEBI" id="CHEBI:29108"/>
    </cofactor>
</comment>
<feature type="domain" description="C-type lectin" evidence="17">
    <location>
        <begin position="1502"/>
        <end position="1613"/>
    </location>
</feature>
<feature type="active site" evidence="13">
    <location>
        <position position="400"/>
    </location>
</feature>
<evidence type="ECO:0000259" key="17">
    <source>
        <dbReference type="PROSITE" id="PS50041"/>
    </source>
</evidence>
<dbReference type="PANTHER" id="PTHR45784">
    <property type="entry name" value="C-TYPE LECTIN DOMAIN FAMILY 20 MEMBER A-RELATED"/>
    <property type="match status" value="1"/>
</dbReference>
<sequence>MERKWIRREARRSSFVMVLATLIFSWFLIGVTGQDGHAMTAEEKSKIRDQILEMFDHAYNSYMKYAYPADELMPLSCRGRVRGQEPNRGDIDDSLGKFSLTLIDTLDTLVLLNKLDEFEEAVKKTISDVRLDNDIVVSVFETNIRVLGGLLGAHVMADVLKQRGERMLWYKDELLHMAKDLGYRLLPAFNTTSGLPYPRVNLRYGVVNPLSRTGTESDTCTACAGTMILEFGALSRLSGEKIFEDHARRALDVLWEKRQRGSDLVGTVINIHNGDWVRRDSGVGAGIDSYYEYLMKAYILLGDKVYLERFNTHYSAIMKYISQPPLLLNVHMHNPTVHVRSWMDSLLAFFPGLQVLRGDLKPAIETHEMLYQVTKQHNFLPEAFTTEFRVHWGQHPLRPEFAESTYFLYKATGDPYYLNVGRTIVEKLNTHARVPCGFAAVQDVRTGSHEDRMDSFFLAEMFKYLYLLFSEKSQLPIDIDDYIFTTEAHLLPVSLSTTQPPCHSNDTQPQASLENDLFSYSCPSAQTLFPNNPTFAKTIRDGYKYLTGVGRARHISPVREIELPLHDTGLEPVEFLKSIGISLGPLTDLGSSIRGSATQDSQKGVFKFKLVAEVSQTPEQEEVVPLIVQLISPPFLGRTVLTAVPAKFGMDLTKQEHGVKGSIVISVPYTACGTIENAVELQGRIALALRGDCMFAGKARRLQEAGAIGVIFIDHREGTSIAETPLFQMVGDGDSTDDISVPLVFLFNKEGAALTTALQENHNVDVLLLSKEKQLGKEHRAAAPSLTSDQKTQENCAWENPRMYNFIDRDIRDTYDLNMCVCGSYVKVDHIHPDFATQNHKTATQVTDQHTRLEAFGHTGHKTNHYSCSSLKPGKSIMAVFLRSLFAGLMILALCTARQYIFVNENKTWTEAQSYCRDKYTDLVTIENDQEMEKLLDMMENYDSIDLTWIGLYDDLNSWKWTLEDSDFFKEGEKQFRNWYSPGPGNHEGQSLCVYIENGRWIAESCSTAYFFICYDGRVNASSSYVPVSQPKNWTEAQSYCRQHHSDLVSVRNESEHQKILYLSQKYYASWIGLYRTRSWSDQSNSTFSNWRSGEPNNAGYSEYCTAVSFSDAGEWTDQNCNYQLPFICYSVTALASSCQYHFISVNKSWSEAQTYCRQNYTDLATIDNMTEMNSVMNTVNGSYDGSAWIGLYDDVNSWRWSLDDDDFYQEGERLFRNWYHQPDNYRGNELCVSMIVNDGSWFDSSCDDILPFVCYDGRENATQTHIKVTERKTWAEARRYCRDHHTDLVNVRNLTENQRFIDSAGVLIWIGLNRNRIWSNHAISSYQNWRPDVSHYEVKRSVELKNSFQYCTAVSVHKLGHWTHGSCFSNRPFFCYSTLASSRQYHFISVNKNWLEAQTYCRQNYTDLATIDNMTEMNRLMKTVRGINYGSVWIGQYDDLNNWRWSLGNTELGGGFNSWYVQQSKNAYGQSLCVSVSYQVIWRETFCSTMASFICYDGRQNASVSYVHVKDMKNWTEARNYCREHHTDLVSIRNETENQMIVSLLQNNYYGVWFGLYRTRSWSDQSNSTFSNWRSGEPNNAGYSEYCTAVSFSDAGKWTDENCYYLLSFICYIGSSVASSRQYHFISVNKSWSEAQTYCRQNYTDLATIDNMTEMNRLIKTVRGINYGSAWIGLYDDVNSWRWSLDDDDFYQEGEREFRNWYHQPDNSGGNEMCVSMDVNDGTWFDARCDNSFIFVCYDGRENASQKYVWVGQEKTWSEAQTHCRQFYTDLASVRNETERIQILTVDQKFKITVERENNNVWIGLHRSKLWSDQSNSSFTYLVAWDYVEETSDFSFFGQAQQCTAVSFKSFGYWTHEQCFDHLPFFCYSEKYVSGLRVKFFGKENLSQSQIEEFIDQLKQELIRGGVPGNFTVRLRNYSKISSL</sequence>
<feature type="active site" evidence="13">
    <location>
        <position position="288"/>
    </location>
</feature>
<dbReference type="GO" id="GO:0005509">
    <property type="term" value="F:calcium ion binding"/>
    <property type="evidence" value="ECO:0007669"/>
    <property type="project" value="InterPro"/>
</dbReference>
<feature type="domain" description="C-type lectin" evidence="17">
    <location>
        <begin position="1744"/>
        <end position="1869"/>
    </location>
</feature>
<dbReference type="EC" id="3.2.1.-" evidence="15"/>
<keyword evidence="7" id="KW-0256">Endoplasmic reticulum</keyword>
<dbReference type="InterPro" id="IPR001304">
    <property type="entry name" value="C-type_lectin-like"/>
</dbReference>
<keyword evidence="19" id="KW-1185">Reference proteome</keyword>
<dbReference type="Pfam" id="PF01532">
    <property type="entry name" value="Glyco_hydro_47"/>
    <property type="match status" value="1"/>
</dbReference>
<evidence type="ECO:0000313" key="19">
    <source>
        <dbReference type="Proteomes" id="UP001059041"/>
    </source>
</evidence>
<protein>
    <recommendedName>
        <fullName evidence="15">alpha-1,2-Mannosidase</fullName>
        <ecNumber evidence="15">3.2.1.-</ecNumber>
    </recommendedName>
</protein>
<evidence type="ECO:0000256" key="3">
    <source>
        <dbReference type="ARBA" id="ARBA00007658"/>
    </source>
</evidence>
<feature type="binding site" evidence="14">
    <location>
        <position position="486"/>
    </location>
    <ligand>
        <name>Ca(2+)</name>
        <dbReference type="ChEBI" id="CHEBI:29108"/>
    </ligand>
</feature>
<feature type="domain" description="C-type lectin" evidence="17">
    <location>
        <begin position="1020"/>
        <end position="1130"/>
    </location>
</feature>
<name>A0A9W7TF85_TRIRA</name>
<dbReference type="InterPro" id="IPR036026">
    <property type="entry name" value="Seven-hairpin_glycosidases"/>
</dbReference>
<dbReference type="Pfam" id="PF02225">
    <property type="entry name" value="PA"/>
    <property type="match status" value="1"/>
</dbReference>
<dbReference type="GO" id="GO:0004571">
    <property type="term" value="F:mannosyl-oligosaccharide 1,2-alpha-mannosidase activity"/>
    <property type="evidence" value="ECO:0007669"/>
    <property type="project" value="UniProtKB-EC"/>
</dbReference>
<reference evidence="18" key="1">
    <citation type="submission" date="2021-02" db="EMBL/GenBank/DDBJ databases">
        <title>Comparative genomics reveals that relaxation of natural selection precedes convergent phenotypic evolution of cavefish.</title>
        <authorList>
            <person name="Peng Z."/>
        </authorList>
    </citation>
    <scope>NUCLEOTIDE SEQUENCE</scope>
    <source>
        <tissue evidence="18">Muscle</tissue>
    </source>
</reference>
<evidence type="ECO:0000256" key="15">
    <source>
        <dbReference type="RuleBase" id="RU361193"/>
    </source>
</evidence>
<evidence type="ECO:0000256" key="10">
    <source>
        <dbReference type="ARBA" id="ARBA00023230"/>
    </source>
</evidence>
<evidence type="ECO:0000313" key="18">
    <source>
        <dbReference type="EMBL" id="KAI7795854.1"/>
    </source>
</evidence>
<evidence type="ECO:0000256" key="5">
    <source>
        <dbReference type="ARBA" id="ARBA00022729"/>
    </source>
</evidence>
<comment type="similarity">
    <text evidence="3 15">Belongs to the glycosyl hydrolase 47 family.</text>
</comment>
<feature type="domain" description="C-type lectin" evidence="17">
    <location>
        <begin position="1619"/>
        <end position="1739"/>
    </location>
</feature>
<dbReference type="SUPFAM" id="SSF56436">
    <property type="entry name" value="C-type lectin-like"/>
    <property type="match status" value="8"/>
</dbReference>
<keyword evidence="14" id="KW-0106">Calcium</keyword>
<dbReference type="SUPFAM" id="SSF52025">
    <property type="entry name" value="PA domain"/>
    <property type="match status" value="1"/>
</dbReference>
<evidence type="ECO:0000256" key="12">
    <source>
        <dbReference type="ARBA" id="ARBA00048605"/>
    </source>
</evidence>
<keyword evidence="4 14" id="KW-0479">Metal-binding</keyword>
<dbReference type="GO" id="GO:0005975">
    <property type="term" value="P:carbohydrate metabolic process"/>
    <property type="evidence" value="ECO:0007669"/>
    <property type="project" value="InterPro"/>
</dbReference>
<feature type="domain" description="C-type lectin" evidence="17">
    <location>
        <begin position="900"/>
        <end position="1015"/>
    </location>
</feature>
<dbReference type="GO" id="GO:0006986">
    <property type="term" value="P:response to unfolded protein"/>
    <property type="evidence" value="ECO:0007669"/>
    <property type="project" value="UniProtKB-KW"/>
</dbReference>
<proteinExistence type="inferred from homology"/>
<evidence type="ECO:0000256" key="11">
    <source>
        <dbReference type="ARBA" id="ARBA00047669"/>
    </source>
</evidence>
<dbReference type="EMBL" id="JAFHDT010000019">
    <property type="protein sequence ID" value="KAI7795854.1"/>
    <property type="molecule type" value="Genomic_DNA"/>
</dbReference>
<dbReference type="FunFam" id="1.50.10.10:FF:000008">
    <property type="entry name" value="alpha-1,2-Mannosidase"/>
    <property type="match status" value="1"/>
</dbReference>
<feature type="chain" id="PRO_5040885682" description="alpha-1,2-Mannosidase" evidence="16">
    <location>
        <begin position="34"/>
        <end position="1925"/>
    </location>
</feature>
<comment type="catalytic activity">
    <reaction evidence="12">
        <text>N(4)-(alpha-D-Man-(1-&gt;2)-alpha-D-Man-(1-&gt;2)-alpha-D-Man-(1-&gt;3)-[alpha-D-Man-(1-&gt;2)-alpha-D-Man-(1-&gt;3)-[alpha-D-Man-(1-&gt;2)-alpha-D-Man-(1-&gt;6)]-alpha-D-Man-(1-&gt;6)]-beta-D-Man-(1-&gt;4)-beta-D-GlcNAc-(1-&gt;4)-beta-D-GlcNAc)-L-asparaginyl-[protein] (N-glucan mannose isomer 9A1,2,3B1,2,3) + 4 H2O = N(4)-(alpha-D-Man-(1-&gt;3)-[alpha-D-Man-(1-&gt;3)-[alpha-D-Man-(1-&gt;6)]-alpha-D-Man-(1-&gt;6)]-beta-D-Man-(1-&gt;4)-beta-D-GlcNAc-(1-&gt;4)-beta-D-GlcNAc)-L-asparaginyl-[protein] (N-glucan mannose isomer 5A1,2) + 4 beta-D-mannose</text>
        <dbReference type="Rhea" id="RHEA:56008"/>
        <dbReference type="Rhea" id="RHEA-COMP:14356"/>
        <dbReference type="Rhea" id="RHEA-COMP:14367"/>
        <dbReference type="ChEBI" id="CHEBI:15377"/>
        <dbReference type="ChEBI" id="CHEBI:28563"/>
        <dbReference type="ChEBI" id="CHEBI:59087"/>
        <dbReference type="ChEBI" id="CHEBI:139493"/>
        <dbReference type="EC" id="3.2.1.113"/>
    </reaction>
</comment>
<evidence type="ECO:0000256" key="14">
    <source>
        <dbReference type="PIRSR" id="PIRSR601382-2"/>
    </source>
</evidence>
<dbReference type="CDD" id="cd03602">
    <property type="entry name" value="CLECT_1"/>
    <property type="match status" value="2"/>
</dbReference>
<evidence type="ECO:0000256" key="4">
    <source>
        <dbReference type="ARBA" id="ARBA00022723"/>
    </source>
</evidence>
<dbReference type="Gene3D" id="3.10.100.10">
    <property type="entry name" value="Mannose-Binding Protein A, subunit A"/>
    <property type="match status" value="8"/>
</dbReference>
<comment type="pathway">
    <text evidence="2">Protein modification; protein glycosylation.</text>
</comment>
<evidence type="ECO:0000256" key="9">
    <source>
        <dbReference type="ARBA" id="ARBA00023180"/>
    </source>
</evidence>
<dbReference type="SMART" id="SM00034">
    <property type="entry name" value="CLECT"/>
    <property type="match status" value="8"/>
</dbReference>
<dbReference type="GO" id="GO:0016020">
    <property type="term" value="C:membrane"/>
    <property type="evidence" value="ECO:0007669"/>
    <property type="project" value="InterPro"/>
</dbReference>
<dbReference type="PROSITE" id="PS00615">
    <property type="entry name" value="C_TYPE_LECTIN_1"/>
    <property type="match status" value="2"/>
</dbReference>
<evidence type="ECO:0000256" key="13">
    <source>
        <dbReference type="PIRSR" id="PIRSR601382-1"/>
    </source>
</evidence>
<evidence type="ECO:0000256" key="6">
    <source>
        <dbReference type="ARBA" id="ARBA00022801"/>
    </source>
</evidence>
<dbReference type="InterPro" id="IPR016186">
    <property type="entry name" value="C-type_lectin-like/link_sf"/>
</dbReference>
<evidence type="ECO:0000256" key="1">
    <source>
        <dbReference type="ARBA" id="ARBA00001913"/>
    </source>
</evidence>
<keyword evidence="6 15" id="KW-0378">Hydrolase</keyword>
<keyword evidence="5 16" id="KW-0732">Signal</keyword>
<evidence type="ECO:0000256" key="16">
    <source>
        <dbReference type="SAM" id="SignalP"/>
    </source>
</evidence>